<feature type="region of interest" description="Disordered" evidence="1">
    <location>
        <begin position="1"/>
        <end position="77"/>
    </location>
</feature>
<name>A0A383S8Q2_9ACTN</name>
<dbReference type="EMBL" id="UNQJ01000018">
    <property type="protein sequence ID" value="SYZ34101.1"/>
    <property type="molecule type" value="Genomic_DNA"/>
</dbReference>
<dbReference type="RefSeq" id="WP_119162428.1">
    <property type="nucleotide sequence ID" value="NZ_LR134442.1"/>
</dbReference>
<sequence>MSAPQQPGIGGTERPADWASRPARPVDGWQPSPQAAGTSPAPDAGWLTAPQHATGWGPLAGQGGFSGSTGQPAPAVGTARRSTVTVIVIAAVLLAMIIGAIVLSTTVGSNEGRARRVVEMYLTAVANGDAEKARGYLGEVDDGSLLTEEVLRASNDRAPMTDISVGGVAHSQYVSTAYQVQVSYMIGGEAVSTTLDVSIPRKSTSAAKAITVTSRSSLGLSQFRNVDITVNGVTPDTGYPAVFPGSYELAVGGEYLEITGGPIAATDPSEHTYSALAAGVELAVSEAGVQMFREKVIAEATECLASTSLDPGCGIEVPRYPKNNPWCEEVREDSVHRWQEPEEAAKLQSITPEPDALTPTTIQASPNRLGYMRITVTCRTGDTWAESRLPGVLEATKFGIPSIDLTDPELPIVWDR</sequence>
<reference evidence="4" key="1">
    <citation type="submission" date="2018-08" db="EMBL/GenBank/DDBJ databases">
        <authorList>
            <person name="Hornung B."/>
        </authorList>
    </citation>
    <scope>NUCLEOTIDE SEQUENCE [LARGE SCALE GENOMIC DNA]</scope>
</reference>
<feature type="transmembrane region" description="Helical" evidence="2">
    <location>
        <begin position="84"/>
        <end position="103"/>
    </location>
</feature>
<keyword evidence="2" id="KW-0812">Transmembrane</keyword>
<evidence type="ECO:0000313" key="4">
    <source>
        <dbReference type="Proteomes" id="UP000263928"/>
    </source>
</evidence>
<feature type="compositionally biased region" description="Gly residues" evidence="1">
    <location>
        <begin position="58"/>
        <end position="67"/>
    </location>
</feature>
<dbReference type="Proteomes" id="UP000263928">
    <property type="component" value="Unassembled WGS sequence"/>
</dbReference>
<keyword evidence="4" id="KW-1185">Reference proteome</keyword>
<organism evidence="3 4">
    <name type="scientific">Propionibacterium australiense</name>
    <dbReference type="NCBI Taxonomy" id="119981"/>
    <lineage>
        <taxon>Bacteria</taxon>
        <taxon>Bacillati</taxon>
        <taxon>Actinomycetota</taxon>
        <taxon>Actinomycetes</taxon>
        <taxon>Propionibacteriales</taxon>
        <taxon>Propionibacteriaceae</taxon>
        <taxon>Propionibacterium</taxon>
    </lineage>
</organism>
<dbReference type="AlphaFoldDB" id="A0A383S8Q2"/>
<gene>
    <name evidence="3" type="ORF">PROPAUS_2103</name>
</gene>
<keyword evidence="2" id="KW-1133">Transmembrane helix</keyword>
<evidence type="ECO:0000256" key="1">
    <source>
        <dbReference type="SAM" id="MobiDB-lite"/>
    </source>
</evidence>
<evidence type="ECO:0000256" key="2">
    <source>
        <dbReference type="SAM" id="Phobius"/>
    </source>
</evidence>
<proteinExistence type="predicted"/>
<keyword evidence="2" id="KW-0472">Membrane</keyword>
<accession>A0A383S8Q2</accession>
<protein>
    <submittedName>
        <fullName evidence="3">Uncharacterized protein</fullName>
    </submittedName>
</protein>
<evidence type="ECO:0000313" key="3">
    <source>
        <dbReference type="EMBL" id="SYZ34101.1"/>
    </source>
</evidence>